<dbReference type="CDD" id="cd18080">
    <property type="entry name" value="TrmD-like"/>
    <property type="match status" value="1"/>
</dbReference>
<protein>
    <recommendedName>
        <fullName evidence="6 15">tRNA (guanine-N(1)-)-methyltransferase</fullName>
        <ecNumber evidence="5 15">2.1.1.228</ecNumber>
    </recommendedName>
    <alternativeName>
        <fullName evidence="12 15">M1G-methyltransferase</fullName>
    </alternativeName>
    <alternativeName>
        <fullName evidence="13 15">tRNA [GM37] methyltransferase</fullName>
    </alternativeName>
</protein>
<evidence type="ECO:0000256" key="1">
    <source>
        <dbReference type="ARBA" id="ARBA00002634"/>
    </source>
</evidence>
<feature type="domain" description="tRNA methyltransferase TRMD/TRM10-type" evidence="18">
    <location>
        <begin position="3"/>
        <end position="224"/>
    </location>
</feature>
<proteinExistence type="inferred from homology"/>
<evidence type="ECO:0000256" key="13">
    <source>
        <dbReference type="ARBA" id="ARBA00033392"/>
    </source>
</evidence>
<dbReference type="EC" id="2.1.1.228" evidence="5 15"/>
<comment type="function">
    <text evidence="1 15 17">Specifically methylates guanosine-37 in various tRNAs.</text>
</comment>
<dbReference type="HAMAP" id="MF_00605">
    <property type="entry name" value="TrmD"/>
    <property type="match status" value="1"/>
</dbReference>
<comment type="similarity">
    <text evidence="3 15 17">Belongs to the RNA methyltransferase TrmD family.</text>
</comment>
<dbReference type="Gene3D" id="3.40.1280.10">
    <property type="match status" value="1"/>
</dbReference>
<feature type="binding site" evidence="15 16">
    <location>
        <position position="111"/>
    </location>
    <ligand>
        <name>S-adenosyl-L-methionine</name>
        <dbReference type="ChEBI" id="CHEBI:59789"/>
    </ligand>
</feature>
<dbReference type="InterPro" id="IPR016009">
    <property type="entry name" value="tRNA_MeTrfase_TRMD/TRM10"/>
</dbReference>
<dbReference type="GO" id="GO:0005829">
    <property type="term" value="C:cytosol"/>
    <property type="evidence" value="ECO:0007669"/>
    <property type="project" value="TreeGrafter"/>
</dbReference>
<comment type="catalytic activity">
    <reaction evidence="14 15 17">
        <text>guanosine(37) in tRNA + S-adenosyl-L-methionine = N(1)-methylguanosine(37) in tRNA + S-adenosyl-L-homocysteine + H(+)</text>
        <dbReference type="Rhea" id="RHEA:36899"/>
        <dbReference type="Rhea" id="RHEA-COMP:10145"/>
        <dbReference type="Rhea" id="RHEA-COMP:10147"/>
        <dbReference type="ChEBI" id="CHEBI:15378"/>
        <dbReference type="ChEBI" id="CHEBI:57856"/>
        <dbReference type="ChEBI" id="CHEBI:59789"/>
        <dbReference type="ChEBI" id="CHEBI:73542"/>
        <dbReference type="ChEBI" id="CHEBI:74269"/>
        <dbReference type="EC" id="2.1.1.228"/>
    </reaction>
</comment>
<sequence>MNKVTLLTLFPESFEFLRTYGVIGRAIENKKLELEIVDMRDFANNKHNHVDDTVYGGAAGMLIRPQVIYDALLSVKTAKSKVAFMSATGKVLDQKLAIDFASIEHLIIICGHYEGIDARITNHYVDYEISIGDYVLTGGEIPAMVLIDSMARFIDGVVGKEESLTTDSHYNILLQQDEYTKPRVFNGYHVPSELVSGDHKKIAAWNKKNAIEKTKRVRPDLYEKYLREESKDGFNQKNRK</sequence>
<evidence type="ECO:0000256" key="10">
    <source>
        <dbReference type="ARBA" id="ARBA00022691"/>
    </source>
</evidence>
<dbReference type="NCBIfam" id="NF000648">
    <property type="entry name" value="PRK00026.1"/>
    <property type="match status" value="1"/>
</dbReference>
<dbReference type="InterPro" id="IPR029026">
    <property type="entry name" value="tRNA_m1G_MTases_N"/>
</dbReference>
<dbReference type="InterPro" id="IPR029028">
    <property type="entry name" value="Alpha/beta_knot_MTases"/>
</dbReference>
<dbReference type="PIRSF" id="PIRSF000386">
    <property type="entry name" value="tRNA_mtase"/>
    <property type="match status" value="1"/>
</dbReference>
<evidence type="ECO:0000256" key="15">
    <source>
        <dbReference type="HAMAP-Rule" id="MF_00605"/>
    </source>
</evidence>
<evidence type="ECO:0000256" key="4">
    <source>
        <dbReference type="ARBA" id="ARBA00011738"/>
    </source>
</evidence>
<comment type="caution">
    <text evidence="19">The sequence shown here is derived from an EMBL/GenBank/DDBJ whole genome shotgun (WGS) entry which is preliminary data.</text>
</comment>
<evidence type="ECO:0000256" key="7">
    <source>
        <dbReference type="ARBA" id="ARBA00022490"/>
    </source>
</evidence>
<dbReference type="eggNOG" id="COG0336">
    <property type="taxonomic scope" value="Bacteria"/>
</dbReference>
<evidence type="ECO:0000256" key="3">
    <source>
        <dbReference type="ARBA" id="ARBA00007630"/>
    </source>
</evidence>
<name>A0A095X431_9FIRM</name>
<dbReference type="SUPFAM" id="SSF75217">
    <property type="entry name" value="alpha/beta knot"/>
    <property type="match status" value="1"/>
</dbReference>
<dbReference type="GO" id="GO:0052906">
    <property type="term" value="F:tRNA (guanine(37)-N1)-methyltransferase activity"/>
    <property type="evidence" value="ECO:0007669"/>
    <property type="project" value="UniProtKB-UniRule"/>
</dbReference>
<dbReference type="RefSeq" id="WP_037326591.1">
    <property type="nucleotide sequence ID" value="NZ_JRMW01000024.1"/>
</dbReference>
<feature type="binding site" evidence="15 16">
    <location>
        <begin position="131"/>
        <end position="136"/>
    </location>
    <ligand>
        <name>S-adenosyl-L-methionine</name>
        <dbReference type="ChEBI" id="CHEBI:59789"/>
    </ligand>
</feature>
<dbReference type="Pfam" id="PF01746">
    <property type="entry name" value="tRNA_m1G_MT"/>
    <property type="match status" value="1"/>
</dbReference>
<evidence type="ECO:0000313" key="19">
    <source>
        <dbReference type="EMBL" id="KGF04835.1"/>
    </source>
</evidence>
<evidence type="ECO:0000256" key="6">
    <source>
        <dbReference type="ARBA" id="ARBA00014679"/>
    </source>
</evidence>
<evidence type="ECO:0000259" key="18">
    <source>
        <dbReference type="Pfam" id="PF01746"/>
    </source>
</evidence>
<evidence type="ECO:0000256" key="5">
    <source>
        <dbReference type="ARBA" id="ARBA00012807"/>
    </source>
</evidence>
<dbReference type="InterPro" id="IPR002649">
    <property type="entry name" value="tRNA_m1G_MeTrfase_TrmD"/>
</dbReference>
<keyword evidence="9 15" id="KW-0808">Transferase</keyword>
<comment type="subcellular location">
    <subcellularLocation>
        <location evidence="2 15 17">Cytoplasm</location>
    </subcellularLocation>
</comment>
<evidence type="ECO:0000256" key="9">
    <source>
        <dbReference type="ARBA" id="ARBA00022679"/>
    </source>
</evidence>
<evidence type="ECO:0000256" key="17">
    <source>
        <dbReference type="RuleBase" id="RU003464"/>
    </source>
</evidence>
<dbReference type="EMBL" id="JRMW01000024">
    <property type="protein sequence ID" value="KGF04835.1"/>
    <property type="molecule type" value="Genomic_DNA"/>
</dbReference>
<accession>A0A095X431</accession>
<evidence type="ECO:0000256" key="2">
    <source>
        <dbReference type="ARBA" id="ARBA00004496"/>
    </source>
</evidence>
<organism evidence="19 20">
    <name type="scientific">Anaerococcus lactolyticus S7-1-13</name>
    <dbReference type="NCBI Taxonomy" id="1284686"/>
    <lineage>
        <taxon>Bacteria</taxon>
        <taxon>Bacillati</taxon>
        <taxon>Bacillota</taxon>
        <taxon>Tissierellia</taxon>
        <taxon>Tissierellales</taxon>
        <taxon>Peptoniphilaceae</taxon>
        <taxon>Anaerococcus</taxon>
    </lineage>
</organism>
<dbReference type="InterPro" id="IPR023148">
    <property type="entry name" value="tRNA_m1G_MeTrfase_C_sf"/>
</dbReference>
<keyword evidence="8 15" id="KW-0489">Methyltransferase</keyword>
<dbReference type="NCBIfam" id="TIGR00088">
    <property type="entry name" value="trmD"/>
    <property type="match status" value="1"/>
</dbReference>
<dbReference type="Proteomes" id="UP000029579">
    <property type="component" value="Unassembled WGS sequence"/>
</dbReference>
<dbReference type="PANTHER" id="PTHR46417">
    <property type="entry name" value="TRNA (GUANINE-N(1)-)-METHYLTRANSFERASE"/>
    <property type="match status" value="1"/>
</dbReference>
<keyword evidence="10 15" id="KW-0949">S-adenosyl-L-methionine</keyword>
<dbReference type="GO" id="GO:0002939">
    <property type="term" value="P:tRNA N1-guanine methylation"/>
    <property type="evidence" value="ECO:0007669"/>
    <property type="project" value="TreeGrafter"/>
</dbReference>
<dbReference type="AlphaFoldDB" id="A0A095X431"/>
<dbReference type="OrthoDB" id="9807416at2"/>
<evidence type="ECO:0000256" key="11">
    <source>
        <dbReference type="ARBA" id="ARBA00022694"/>
    </source>
</evidence>
<dbReference type="FunFam" id="3.40.1280.10:FF:000001">
    <property type="entry name" value="tRNA (guanine-N(1)-)-methyltransferase"/>
    <property type="match status" value="1"/>
</dbReference>
<evidence type="ECO:0000256" key="8">
    <source>
        <dbReference type="ARBA" id="ARBA00022603"/>
    </source>
</evidence>
<evidence type="ECO:0000256" key="14">
    <source>
        <dbReference type="ARBA" id="ARBA00047783"/>
    </source>
</evidence>
<dbReference type="PANTHER" id="PTHR46417:SF1">
    <property type="entry name" value="TRNA (GUANINE-N(1)-)-METHYLTRANSFERASE"/>
    <property type="match status" value="1"/>
</dbReference>
<keyword evidence="11 15" id="KW-0819">tRNA processing</keyword>
<comment type="subunit">
    <text evidence="4 15 17">Homodimer.</text>
</comment>
<evidence type="ECO:0000256" key="16">
    <source>
        <dbReference type="PIRSR" id="PIRSR000386-1"/>
    </source>
</evidence>
<dbReference type="Gene3D" id="1.10.1270.20">
    <property type="entry name" value="tRNA(m1g37)methyltransferase, domain 2"/>
    <property type="match status" value="1"/>
</dbReference>
<keyword evidence="7 15" id="KW-0963">Cytoplasm</keyword>
<evidence type="ECO:0000313" key="20">
    <source>
        <dbReference type="Proteomes" id="UP000029579"/>
    </source>
</evidence>
<evidence type="ECO:0000256" key="12">
    <source>
        <dbReference type="ARBA" id="ARBA00029736"/>
    </source>
</evidence>
<reference evidence="19 20" key="1">
    <citation type="submission" date="2014-07" db="EMBL/GenBank/DDBJ databases">
        <authorList>
            <person name="McCorrison J."/>
            <person name="Sanka R."/>
            <person name="Torralba M."/>
            <person name="Gillis M."/>
            <person name="Haft D.H."/>
            <person name="Methe B."/>
            <person name="Sutton G."/>
            <person name="Nelson K.E."/>
        </authorList>
    </citation>
    <scope>NUCLEOTIDE SEQUENCE [LARGE SCALE GENOMIC DNA]</scope>
    <source>
        <strain evidence="19 20">S7-1-13</strain>
    </source>
</reference>
<gene>
    <name evidence="15" type="primary">trmD</name>
    <name evidence="19" type="ORF">HMPREF1630_02100</name>
</gene>